<sequence length="521" mass="59229">TATSDDHLEQQIEDASYIPSEEEVKELSSRLSAANAIVLRLEAELRLIMAEVPRHLVDERRKALDRIALYRRALAPQKRIPVEILRIVIGLSTPQPLTLSPGTDEPRLLITQVCARWRAVALETPELWSDVILGAVRVNNPLRDREMAKEWLARGKHYLLTLRTWVPNTGYLIGWKWVLDPIKDAILPCATRLKSVILTLPYPQVVEILCLPSSTLPVLEDFDITTGYRTWDHGSEQDKKLTLFQSPCVLRRIKLEIPGYHDLQMLSLPWSQLTSVQLFTNPVPVDTALMILQSCSILERFSVRLEENAAINEQRPDHTTSHVSLPHLRFIKLVLSGAAGLENFLMPLSLRGLNNFEVQCPKPLEWLPHLYLSVLEESFPTLERFWIEDTPDLYSWQANSPRPEQDVGIFFEKATRLKEICLLPTILFPQITLDKLAAGKLIPAIEFLQLAVHPDQIEAVLLMLEERHMLANLSRFPRNQVSRILSVNLICLKAGVKPGKAAQCLQNLRKNGMAVEIRGFT</sequence>
<dbReference type="EMBL" id="ML213597">
    <property type="protein sequence ID" value="TFK40173.1"/>
    <property type="molecule type" value="Genomic_DNA"/>
</dbReference>
<feature type="non-terminal residue" evidence="1">
    <location>
        <position position="1"/>
    </location>
</feature>
<evidence type="ECO:0000313" key="2">
    <source>
        <dbReference type="Proteomes" id="UP000308652"/>
    </source>
</evidence>
<dbReference type="OrthoDB" id="3015956at2759"/>
<gene>
    <name evidence="1" type="ORF">BDQ12DRAFT_680462</name>
</gene>
<accession>A0A5C3M667</accession>
<organism evidence="1 2">
    <name type="scientific">Crucibulum laeve</name>
    <dbReference type="NCBI Taxonomy" id="68775"/>
    <lineage>
        <taxon>Eukaryota</taxon>
        <taxon>Fungi</taxon>
        <taxon>Dikarya</taxon>
        <taxon>Basidiomycota</taxon>
        <taxon>Agaricomycotina</taxon>
        <taxon>Agaricomycetes</taxon>
        <taxon>Agaricomycetidae</taxon>
        <taxon>Agaricales</taxon>
        <taxon>Agaricineae</taxon>
        <taxon>Nidulariaceae</taxon>
        <taxon>Crucibulum</taxon>
    </lineage>
</organism>
<protein>
    <recommendedName>
        <fullName evidence="3">F-box domain-containing protein</fullName>
    </recommendedName>
</protein>
<evidence type="ECO:0000313" key="1">
    <source>
        <dbReference type="EMBL" id="TFK40173.1"/>
    </source>
</evidence>
<evidence type="ECO:0008006" key="3">
    <source>
        <dbReference type="Google" id="ProtNLM"/>
    </source>
</evidence>
<proteinExistence type="predicted"/>
<reference evidence="1 2" key="1">
    <citation type="journal article" date="2019" name="Nat. Ecol. Evol.">
        <title>Megaphylogeny resolves global patterns of mushroom evolution.</title>
        <authorList>
            <person name="Varga T."/>
            <person name="Krizsan K."/>
            <person name="Foldi C."/>
            <person name="Dima B."/>
            <person name="Sanchez-Garcia M."/>
            <person name="Sanchez-Ramirez S."/>
            <person name="Szollosi G.J."/>
            <person name="Szarkandi J.G."/>
            <person name="Papp V."/>
            <person name="Albert L."/>
            <person name="Andreopoulos W."/>
            <person name="Angelini C."/>
            <person name="Antonin V."/>
            <person name="Barry K.W."/>
            <person name="Bougher N.L."/>
            <person name="Buchanan P."/>
            <person name="Buyck B."/>
            <person name="Bense V."/>
            <person name="Catcheside P."/>
            <person name="Chovatia M."/>
            <person name="Cooper J."/>
            <person name="Damon W."/>
            <person name="Desjardin D."/>
            <person name="Finy P."/>
            <person name="Geml J."/>
            <person name="Haridas S."/>
            <person name="Hughes K."/>
            <person name="Justo A."/>
            <person name="Karasinski D."/>
            <person name="Kautmanova I."/>
            <person name="Kiss B."/>
            <person name="Kocsube S."/>
            <person name="Kotiranta H."/>
            <person name="LaButti K.M."/>
            <person name="Lechner B.E."/>
            <person name="Liimatainen K."/>
            <person name="Lipzen A."/>
            <person name="Lukacs Z."/>
            <person name="Mihaltcheva S."/>
            <person name="Morgado L.N."/>
            <person name="Niskanen T."/>
            <person name="Noordeloos M.E."/>
            <person name="Ohm R.A."/>
            <person name="Ortiz-Santana B."/>
            <person name="Ovrebo C."/>
            <person name="Racz N."/>
            <person name="Riley R."/>
            <person name="Savchenko A."/>
            <person name="Shiryaev A."/>
            <person name="Soop K."/>
            <person name="Spirin V."/>
            <person name="Szebenyi C."/>
            <person name="Tomsovsky M."/>
            <person name="Tulloss R.E."/>
            <person name="Uehling J."/>
            <person name="Grigoriev I.V."/>
            <person name="Vagvolgyi C."/>
            <person name="Papp T."/>
            <person name="Martin F.M."/>
            <person name="Miettinen O."/>
            <person name="Hibbett D.S."/>
            <person name="Nagy L.G."/>
        </authorList>
    </citation>
    <scope>NUCLEOTIDE SEQUENCE [LARGE SCALE GENOMIC DNA]</scope>
    <source>
        <strain evidence="1 2">CBS 166.37</strain>
    </source>
</reference>
<keyword evidence="2" id="KW-1185">Reference proteome</keyword>
<dbReference type="AlphaFoldDB" id="A0A5C3M667"/>
<dbReference type="Proteomes" id="UP000308652">
    <property type="component" value="Unassembled WGS sequence"/>
</dbReference>
<name>A0A5C3M667_9AGAR</name>